<dbReference type="EMBL" id="CABVHY010000002">
    <property type="protein sequence ID" value="VVN72896.1"/>
    <property type="molecule type" value="Genomic_DNA"/>
</dbReference>
<evidence type="ECO:0000313" key="1">
    <source>
        <dbReference type="EMBL" id="VVN72896.1"/>
    </source>
</evidence>
<gene>
    <name evidence="1" type="ORF">PS723_00528</name>
</gene>
<dbReference type="Proteomes" id="UP000379480">
    <property type="component" value="Unassembled WGS sequence"/>
</dbReference>
<name>A0A5E7A2C6_PSEFL</name>
<accession>A0A5E7A2C6</accession>
<protein>
    <submittedName>
        <fullName evidence="1">Uncharacterized protein</fullName>
    </submittedName>
</protein>
<reference evidence="1 2" key="1">
    <citation type="submission" date="2019-09" db="EMBL/GenBank/DDBJ databases">
        <authorList>
            <person name="Chandra G."/>
            <person name="Truman W A."/>
        </authorList>
    </citation>
    <scope>NUCLEOTIDE SEQUENCE [LARGE SCALE GENOMIC DNA]</scope>
    <source>
        <strain evidence="1">PS723</strain>
    </source>
</reference>
<sequence length="59" mass="7097">MLQIKPQVTHGQDRHVRIFAIFRNVDGRYQPAQSSYELTSARRRQFDLWSRRPFVQPNP</sequence>
<dbReference type="AlphaFoldDB" id="A0A5E7A2C6"/>
<evidence type="ECO:0000313" key="2">
    <source>
        <dbReference type="Proteomes" id="UP000379480"/>
    </source>
</evidence>
<organism evidence="1 2">
    <name type="scientific">Pseudomonas fluorescens</name>
    <dbReference type="NCBI Taxonomy" id="294"/>
    <lineage>
        <taxon>Bacteria</taxon>
        <taxon>Pseudomonadati</taxon>
        <taxon>Pseudomonadota</taxon>
        <taxon>Gammaproteobacteria</taxon>
        <taxon>Pseudomonadales</taxon>
        <taxon>Pseudomonadaceae</taxon>
        <taxon>Pseudomonas</taxon>
    </lineage>
</organism>
<proteinExistence type="predicted"/>